<feature type="domain" description="FAD dependent oxidoreductase" evidence="7">
    <location>
        <begin position="8"/>
        <end position="402"/>
    </location>
</feature>
<dbReference type="InterPro" id="IPR006076">
    <property type="entry name" value="FAD-dep_OxRdtase"/>
</dbReference>
<keyword evidence="4" id="KW-0560">Oxidoreductase</keyword>
<keyword evidence="2" id="KW-0285">Flavoprotein</keyword>
<dbReference type="PATRIC" id="fig|167539.5.peg.1384"/>
<dbReference type="KEGG" id="pma:Pro_1319"/>
<organism evidence="8 9">
    <name type="scientific">Prochlorococcus marinus (strain SARG / CCMP1375 / SS120)</name>
    <dbReference type="NCBI Taxonomy" id="167539"/>
    <lineage>
        <taxon>Bacteria</taxon>
        <taxon>Bacillati</taxon>
        <taxon>Cyanobacteriota</taxon>
        <taxon>Cyanophyceae</taxon>
        <taxon>Synechococcales</taxon>
        <taxon>Prochlorococcaceae</taxon>
        <taxon>Prochlorococcus</taxon>
    </lineage>
</organism>
<evidence type="ECO:0000256" key="2">
    <source>
        <dbReference type="ARBA" id="ARBA00022630"/>
    </source>
</evidence>
<dbReference type="PANTHER" id="PTHR43104:SF2">
    <property type="entry name" value="L-2-HYDROXYGLUTARATE DEHYDROGENASE, MITOCHONDRIAL"/>
    <property type="match status" value="1"/>
</dbReference>
<dbReference type="STRING" id="167539.Pro_1319"/>
<name>Q7VAY4_PROMA</name>
<sequence>MINSETKDIIIIGGGMVGLSLAYQLIERRITKSITILDKEKALGLHTSGRNSGVLHAGIYYKPGSLKAKVSVEGARRLCEWIEERNLAINKCGKVVIPTKANLDCQLDLLKERGELNGAKVELWDENQLKAFIPQAVSKSGRALWSPNTAVVKPLEIIKCLERELTSKGVTIKKGIKIINVNTKEKLITTFNKENLSYSYVFNCAGLGADRISKLFDVGNDYTIIPFKGIYWKLKHESSIKIPSNLYPVPDLSVPFLGVHFTPDTERVPSIYIGPTATPAWGRENYDGIKGLEPSVAISSIDLLSRQYINNKGGFRGYVHQQALQSFQPFFLKAAQELIPSIRFKDIEPCSKRGIRSQLFNKRSMKLEDDFLCINSDNSSHILNAVSPAFTASFALADLIIDSSILLN</sequence>
<feature type="transmembrane region" description="Helical" evidence="6">
    <location>
        <begin position="9"/>
        <end position="26"/>
    </location>
</feature>
<dbReference type="GO" id="GO:0005737">
    <property type="term" value="C:cytoplasm"/>
    <property type="evidence" value="ECO:0007669"/>
    <property type="project" value="TreeGrafter"/>
</dbReference>
<evidence type="ECO:0000313" key="9">
    <source>
        <dbReference type="Proteomes" id="UP000001420"/>
    </source>
</evidence>
<dbReference type="OrthoDB" id="9801699at2"/>
<protein>
    <submittedName>
        <fullName evidence="8">FAD dependent oxidoreductase</fullName>
    </submittedName>
</protein>
<keyword evidence="3" id="KW-0274">FAD</keyword>
<dbReference type="Pfam" id="PF01266">
    <property type="entry name" value="DAO"/>
    <property type="match status" value="1"/>
</dbReference>
<comment type="similarity">
    <text evidence="5">Belongs to the L2HGDH family.</text>
</comment>
<comment type="cofactor">
    <cofactor evidence="1">
        <name>FAD</name>
        <dbReference type="ChEBI" id="CHEBI:57692"/>
    </cofactor>
</comment>
<evidence type="ECO:0000256" key="6">
    <source>
        <dbReference type="SAM" id="Phobius"/>
    </source>
</evidence>
<keyword evidence="6" id="KW-1133">Transmembrane helix</keyword>
<dbReference type="InterPro" id="IPR036188">
    <property type="entry name" value="FAD/NAD-bd_sf"/>
</dbReference>
<gene>
    <name evidence="8" type="ordered locus">Pro_1319</name>
</gene>
<dbReference type="Proteomes" id="UP000001420">
    <property type="component" value="Chromosome"/>
</dbReference>
<dbReference type="SUPFAM" id="SSF51905">
    <property type="entry name" value="FAD/NAD(P)-binding domain"/>
    <property type="match status" value="1"/>
</dbReference>
<keyword evidence="6" id="KW-0472">Membrane</keyword>
<dbReference type="EnsemblBacteria" id="AAQ00363">
    <property type="protein sequence ID" value="AAQ00363"/>
    <property type="gene ID" value="Pro_1319"/>
</dbReference>
<keyword evidence="9" id="KW-1185">Reference proteome</keyword>
<dbReference type="AlphaFoldDB" id="Q7VAY4"/>
<dbReference type="GO" id="GO:0047545">
    <property type="term" value="F:(S)-2-hydroxyglutarate dehydrogenase activity"/>
    <property type="evidence" value="ECO:0007669"/>
    <property type="project" value="TreeGrafter"/>
</dbReference>
<evidence type="ECO:0000256" key="5">
    <source>
        <dbReference type="ARBA" id="ARBA00037941"/>
    </source>
</evidence>
<dbReference type="Gene3D" id="3.30.9.10">
    <property type="entry name" value="D-Amino Acid Oxidase, subunit A, domain 2"/>
    <property type="match status" value="1"/>
</dbReference>
<dbReference type="PANTHER" id="PTHR43104">
    <property type="entry name" value="L-2-HYDROXYGLUTARATE DEHYDROGENASE, MITOCHONDRIAL"/>
    <property type="match status" value="1"/>
</dbReference>
<evidence type="ECO:0000256" key="4">
    <source>
        <dbReference type="ARBA" id="ARBA00023002"/>
    </source>
</evidence>
<evidence type="ECO:0000256" key="1">
    <source>
        <dbReference type="ARBA" id="ARBA00001974"/>
    </source>
</evidence>
<accession>Q7VAY4</accession>
<evidence type="ECO:0000256" key="3">
    <source>
        <dbReference type="ARBA" id="ARBA00022827"/>
    </source>
</evidence>
<evidence type="ECO:0000313" key="8">
    <source>
        <dbReference type="EMBL" id="AAQ00363.1"/>
    </source>
</evidence>
<reference evidence="8 9" key="1">
    <citation type="journal article" date="2003" name="Proc. Natl. Acad. Sci. U.S.A.">
        <title>Genome sequence of the cyanobacterium Prochlorococcus marinus SS120, a nearly minimal oxyphototrophic genome.</title>
        <authorList>
            <person name="Dufresne A."/>
            <person name="Salanoubat M."/>
            <person name="Partensky F."/>
            <person name="Artiguenave F."/>
            <person name="Axmann I.M."/>
            <person name="Barbe V."/>
            <person name="Duprat S."/>
            <person name="Galperin M.Y."/>
            <person name="Koonin E.V."/>
            <person name="Le Gall F."/>
            <person name="Makarova K.S."/>
            <person name="Ostrowski M."/>
            <person name="Oztas S."/>
            <person name="Robert C."/>
            <person name="Rogozin I.B."/>
            <person name="Scanlan D.J."/>
            <person name="Tandeau de Marsac N."/>
            <person name="Weissenbach J."/>
            <person name="Wincker P."/>
            <person name="Wolf Y.I."/>
            <person name="Hess W.R."/>
        </authorList>
    </citation>
    <scope>NUCLEOTIDE SEQUENCE [LARGE SCALE GENOMIC DNA]</scope>
    <source>
        <strain evidence="9">SARG / CCMP1375 / SS120</strain>
    </source>
</reference>
<keyword evidence="6" id="KW-0812">Transmembrane</keyword>
<dbReference type="EMBL" id="AE017126">
    <property type="protein sequence ID" value="AAQ00363.1"/>
    <property type="molecule type" value="Genomic_DNA"/>
</dbReference>
<dbReference type="Gene3D" id="3.50.50.60">
    <property type="entry name" value="FAD/NAD(P)-binding domain"/>
    <property type="match status" value="1"/>
</dbReference>
<evidence type="ECO:0000259" key="7">
    <source>
        <dbReference type="Pfam" id="PF01266"/>
    </source>
</evidence>
<dbReference type="eggNOG" id="COG0579">
    <property type="taxonomic scope" value="Bacteria"/>
</dbReference>
<proteinExistence type="inferred from homology"/>
<dbReference type="HOGENOM" id="CLU_024775_0_1_3"/>